<sequence>MSASESEELRKRVPQDFVFGRLLGEGSYSTVLYCTEKNTPNEYAVKILEKQHIIREKKVKYVTIEKDVLHLLKHPFIIKLFYTFQDTMSLYFVLEYCKNGDLLQILNKYGRFSMDNITGYMQEIISAVEYMHSKNVVHRDLKPENILLASDFHIKITDFGTAKILETAELRRKGSFVGTAEYCSPELLNNKECSFSSDIWSLGCILYQLSVGVPPFKGSNEYQTFQKIINSEYEIPQELDDRIKSLVKSILVAEAERIDIQAMKNNAIFSGLDWEPSRMQSRAIVFEYIEPLCKPKIFIDQFEPDFQAEIDSMDEQFQDLKYIQEIDSDSDQDVSFNPEKKYNYQVIHSSLVKQKTMFFSRVRGLILAKDLLVLVDLQTNECTEMKLDSLEITGEDNGFSCLYNGKKISFEVNIVNIVRPA</sequence>
<evidence type="ECO:0000256" key="11">
    <source>
        <dbReference type="RuleBase" id="RU000304"/>
    </source>
</evidence>
<comment type="similarity">
    <text evidence="1">Belongs to the protein kinase superfamily. AGC Ser/Thr protein kinase family. PDPK1 subfamily.</text>
</comment>
<comment type="catalytic activity">
    <reaction evidence="8">
        <text>L-threonyl-[protein] + ATP = O-phospho-L-threonyl-[protein] + ADP + H(+)</text>
        <dbReference type="Rhea" id="RHEA:46608"/>
        <dbReference type="Rhea" id="RHEA-COMP:11060"/>
        <dbReference type="Rhea" id="RHEA-COMP:11605"/>
        <dbReference type="ChEBI" id="CHEBI:15378"/>
        <dbReference type="ChEBI" id="CHEBI:30013"/>
        <dbReference type="ChEBI" id="CHEBI:30616"/>
        <dbReference type="ChEBI" id="CHEBI:61977"/>
        <dbReference type="ChEBI" id="CHEBI:456216"/>
        <dbReference type="EC" id="2.7.11.1"/>
    </reaction>
</comment>
<dbReference type="PROSITE" id="PS00107">
    <property type="entry name" value="PROTEIN_KINASE_ATP"/>
    <property type="match status" value="1"/>
</dbReference>
<dbReference type="FunFam" id="1.10.510.10:FF:000571">
    <property type="entry name" value="Maternal embryonic leucine zipper kinase"/>
    <property type="match status" value="1"/>
</dbReference>
<dbReference type="PROSITE" id="PS50011">
    <property type="entry name" value="PROTEIN_KINASE_DOM"/>
    <property type="match status" value="1"/>
</dbReference>
<accession>A0AAD5UDS8</accession>
<dbReference type="PANTHER" id="PTHR24356:SF163">
    <property type="entry name" value="3-PHOSPHOINOSITIDE-DEPENDENT PROTEIN KINASE 1-RELATED"/>
    <property type="match status" value="1"/>
</dbReference>
<keyword evidence="6 13" id="KW-0418">Kinase</keyword>
<dbReference type="Gene3D" id="3.30.200.20">
    <property type="entry name" value="Phosphorylase Kinase, domain 1"/>
    <property type="match status" value="1"/>
</dbReference>
<dbReference type="FunFam" id="3.30.200.20:FF:000191">
    <property type="entry name" value="3-phosphoinositide-dependent protein kinase 2-like"/>
    <property type="match status" value="1"/>
</dbReference>
<evidence type="ECO:0000256" key="6">
    <source>
        <dbReference type="ARBA" id="ARBA00022777"/>
    </source>
</evidence>
<evidence type="ECO:0000313" key="14">
    <source>
        <dbReference type="Proteomes" id="UP001210925"/>
    </source>
</evidence>
<dbReference type="GO" id="GO:0005524">
    <property type="term" value="F:ATP binding"/>
    <property type="evidence" value="ECO:0007669"/>
    <property type="project" value="UniProtKB-UniRule"/>
</dbReference>
<proteinExistence type="inferred from homology"/>
<evidence type="ECO:0000259" key="12">
    <source>
        <dbReference type="PROSITE" id="PS50011"/>
    </source>
</evidence>
<keyword evidence="5 10" id="KW-0547">Nucleotide-binding</keyword>
<dbReference type="InterPro" id="IPR000719">
    <property type="entry name" value="Prot_kinase_dom"/>
</dbReference>
<evidence type="ECO:0000256" key="10">
    <source>
        <dbReference type="PROSITE-ProRule" id="PRU10141"/>
    </source>
</evidence>
<evidence type="ECO:0000256" key="5">
    <source>
        <dbReference type="ARBA" id="ARBA00022741"/>
    </source>
</evidence>
<keyword evidence="4" id="KW-0808">Transferase</keyword>
<evidence type="ECO:0000256" key="3">
    <source>
        <dbReference type="ARBA" id="ARBA00022527"/>
    </source>
</evidence>
<dbReference type="PANTHER" id="PTHR24356">
    <property type="entry name" value="SERINE/THREONINE-PROTEIN KINASE"/>
    <property type="match status" value="1"/>
</dbReference>
<feature type="binding site" evidence="10">
    <location>
        <position position="46"/>
    </location>
    <ligand>
        <name>ATP</name>
        <dbReference type="ChEBI" id="CHEBI:30616"/>
    </ligand>
</feature>
<dbReference type="AlphaFoldDB" id="A0AAD5UDS8"/>
<dbReference type="EC" id="2.7.11.1" evidence="2"/>
<dbReference type="InterPro" id="IPR011009">
    <property type="entry name" value="Kinase-like_dom_sf"/>
</dbReference>
<dbReference type="InterPro" id="IPR008271">
    <property type="entry name" value="Ser/Thr_kinase_AS"/>
</dbReference>
<dbReference type="SUPFAM" id="SSF56112">
    <property type="entry name" value="Protein kinase-like (PK-like)"/>
    <property type="match status" value="1"/>
</dbReference>
<reference evidence="13" key="1">
    <citation type="submission" date="2020-05" db="EMBL/GenBank/DDBJ databases">
        <title>Phylogenomic resolution of chytrid fungi.</title>
        <authorList>
            <person name="Stajich J.E."/>
            <person name="Amses K."/>
            <person name="Simmons R."/>
            <person name="Seto K."/>
            <person name="Myers J."/>
            <person name="Bonds A."/>
            <person name="Quandt C.A."/>
            <person name="Barry K."/>
            <person name="Liu P."/>
            <person name="Grigoriev I."/>
            <person name="Longcore J.E."/>
            <person name="James T.Y."/>
        </authorList>
    </citation>
    <scope>NUCLEOTIDE SEQUENCE</scope>
    <source>
        <strain evidence="13">PLAUS21</strain>
    </source>
</reference>
<gene>
    <name evidence="13" type="primary">PDPK1</name>
    <name evidence="13" type="ORF">HK103_001604</name>
</gene>
<dbReference type="Proteomes" id="UP001210925">
    <property type="component" value="Unassembled WGS sequence"/>
</dbReference>
<evidence type="ECO:0000313" key="13">
    <source>
        <dbReference type="EMBL" id="KAJ3252343.1"/>
    </source>
</evidence>
<evidence type="ECO:0000256" key="2">
    <source>
        <dbReference type="ARBA" id="ARBA00012513"/>
    </source>
</evidence>
<organism evidence="13 14">
    <name type="scientific">Boothiomyces macroporosus</name>
    <dbReference type="NCBI Taxonomy" id="261099"/>
    <lineage>
        <taxon>Eukaryota</taxon>
        <taxon>Fungi</taxon>
        <taxon>Fungi incertae sedis</taxon>
        <taxon>Chytridiomycota</taxon>
        <taxon>Chytridiomycota incertae sedis</taxon>
        <taxon>Chytridiomycetes</taxon>
        <taxon>Rhizophydiales</taxon>
        <taxon>Terramycetaceae</taxon>
        <taxon>Boothiomyces</taxon>
    </lineage>
</organism>
<evidence type="ECO:0000256" key="7">
    <source>
        <dbReference type="ARBA" id="ARBA00022840"/>
    </source>
</evidence>
<comment type="catalytic activity">
    <reaction evidence="9">
        <text>L-seryl-[protein] + ATP = O-phospho-L-seryl-[protein] + ADP + H(+)</text>
        <dbReference type="Rhea" id="RHEA:17989"/>
        <dbReference type="Rhea" id="RHEA-COMP:9863"/>
        <dbReference type="Rhea" id="RHEA-COMP:11604"/>
        <dbReference type="ChEBI" id="CHEBI:15378"/>
        <dbReference type="ChEBI" id="CHEBI:29999"/>
        <dbReference type="ChEBI" id="CHEBI:30616"/>
        <dbReference type="ChEBI" id="CHEBI:83421"/>
        <dbReference type="ChEBI" id="CHEBI:456216"/>
        <dbReference type="EC" id="2.7.11.1"/>
    </reaction>
</comment>
<comment type="caution">
    <text evidence="13">The sequence shown here is derived from an EMBL/GenBank/DDBJ whole genome shotgun (WGS) entry which is preliminary data.</text>
</comment>
<dbReference type="GO" id="GO:0035556">
    <property type="term" value="P:intracellular signal transduction"/>
    <property type="evidence" value="ECO:0007669"/>
    <property type="project" value="TreeGrafter"/>
</dbReference>
<dbReference type="Pfam" id="PF00069">
    <property type="entry name" value="Pkinase"/>
    <property type="match status" value="1"/>
</dbReference>
<dbReference type="InterPro" id="IPR017441">
    <property type="entry name" value="Protein_kinase_ATP_BS"/>
</dbReference>
<evidence type="ECO:0000256" key="1">
    <source>
        <dbReference type="ARBA" id="ARBA00010006"/>
    </source>
</evidence>
<dbReference type="SMART" id="SM00220">
    <property type="entry name" value="S_TKc"/>
    <property type="match status" value="1"/>
</dbReference>
<dbReference type="EMBL" id="JADGKB010000144">
    <property type="protein sequence ID" value="KAJ3252343.1"/>
    <property type="molecule type" value="Genomic_DNA"/>
</dbReference>
<name>A0AAD5UDS8_9FUNG</name>
<dbReference type="PROSITE" id="PS00108">
    <property type="entry name" value="PROTEIN_KINASE_ST"/>
    <property type="match status" value="1"/>
</dbReference>
<dbReference type="GO" id="GO:0004674">
    <property type="term" value="F:protein serine/threonine kinase activity"/>
    <property type="evidence" value="ECO:0007669"/>
    <property type="project" value="UniProtKB-KW"/>
</dbReference>
<evidence type="ECO:0000256" key="9">
    <source>
        <dbReference type="ARBA" id="ARBA00048679"/>
    </source>
</evidence>
<dbReference type="CDD" id="cd05581">
    <property type="entry name" value="STKc_PDK1"/>
    <property type="match status" value="1"/>
</dbReference>
<protein>
    <recommendedName>
        <fullName evidence="2">non-specific serine/threonine protein kinase</fullName>
        <ecNumber evidence="2">2.7.11.1</ecNumber>
    </recommendedName>
</protein>
<evidence type="ECO:0000256" key="4">
    <source>
        <dbReference type="ARBA" id="ARBA00022679"/>
    </source>
</evidence>
<evidence type="ECO:0000256" key="8">
    <source>
        <dbReference type="ARBA" id="ARBA00047899"/>
    </source>
</evidence>
<dbReference type="InterPro" id="IPR050236">
    <property type="entry name" value="Ser_Thr_kinase_AGC"/>
</dbReference>
<keyword evidence="14" id="KW-1185">Reference proteome</keyword>
<keyword evidence="3 11" id="KW-0723">Serine/threonine-protein kinase</keyword>
<dbReference type="Gene3D" id="1.10.510.10">
    <property type="entry name" value="Transferase(Phosphotransferase) domain 1"/>
    <property type="match status" value="1"/>
</dbReference>
<feature type="domain" description="Protein kinase" evidence="12">
    <location>
        <begin position="17"/>
        <end position="269"/>
    </location>
</feature>
<keyword evidence="7 10" id="KW-0067">ATP-binding</keyword>
<dbReference type="InterPro" id="IPR039046">
    <property type="entry name" value="PDPK1"/>
</dbReference>